<comment type="caution">
    <text evidence="3">The sequence shown here is derived from an EMBL/GenBank/DDBJ whole genome shotgun (WGS) entry which is preliminary data.</text>
</comment>
<proteinExistence type="predicted"/>
<dbReference type="CDD" id="cd19087">
    <property type="entry name" value="AKR_AKR12A1_B1_C1"/>
    <property type="match status" value="1"/>
</dbReference>
<dbReference type="RefSeq" id="WP_099150820.1">
    <property type="nucleotide sequence ID" value="NZ_PDUD01000020.1"/>
</dbReference>
<evidence type="ECO:0000313" key="4">
    <source>
        <dbReference type="Proteomes" id="UP000223913"/>
    </source>
</evidence>
<dbReference type="Gene3D" id="3.20.20.100">
    <property type="entry name" value="NADP-dependent oxidoreductase domain"/>
    <property type="match status" value="1"/>
</dbReference>
<sequence>MLAAKHYRPFGRTGLRVSPICLGTDNFANPTAETESIQILHCAIENGINLIDTANSYAAGESERIIGKALQESGTREDIILATKFYYPTGNKGINDRGTSRKHIIRACEDSLRRLQTDYIDLYQLHRIDMEMPLEEVLAAMTDLVQQGKIRYFGATTSPSWKIAESKLLSEFRNYRYAVSEQLPYNLLDRRAENEILPACAWADLAVLAWSPLAMGMLTGKYDNQKRESFDTPRYRRGGIYAERITNRAVAAGQRFAQLAREAGYVPAHLAMLWVMGQPGVNAPLCGPRTLDQLKDLIPLMEQSISPEMQAACDEIVPPGSAVANFLNTAPWMKGKLL</sequence>
<accession>A0A2D0NC26</accession>
<dbReference type="GO" id="GO:0016491">
    <property type="term" value="F:oxidoreductase activity"/>
    <property type="evidence" value="ECO:0007669"/>
    <property type="project" value="UniProtKB-KW"/>
</dbReference>
<dbReference type="PANTHER" id="PTHR43364:SF4">
    <property type="entry name" value="NAD(P)-LINKED OXIDOREDUCTASE SUPERFAMILY PROTEIN"/>
    <property type="match status" value="1"/>
</dbReference>
<evidence type="ECO:0000256" key="1">
    <source>
        <dbReference type="ARBA" id="ARBA00023002"/>
    </source>
</evidence>
<keyword evidence="4" id="KW-1185">Reference proteome</keyword>
<gene>
    <name evidence="3" type="ORF">CRP01_14730</name>
</gene>
<keyword evidence="1" id="KW-0560">Oxidoreductase</keyword>
<dbReference type="GO" id="GO:0005829">
    <property type="term" value="C:cytosol"/>
    <property type="evidence" value="ECO:0007669"/>
    <property type="project" value="TreeGrafter"/>
</dbReference>
<dbReference type="Pfam" id="PF00248">
    <property type="entry name" value="Aldo_ket_red"/>
    <property type="match status" value="1"/>
</dbReference>
<dbReference type="InterPro" id="IPR023210">
    <property type="entry name" value="NADP_OxRdtase_dom"/>
</dbReference>
<protein>
    <submittedName>
        <fullName evidence="3">Aldo/keto reductase</fullName>
    </submittedName>
</protein>
<dbReference type="FunFam" id="3.20.20.100:FF:000004">
    <property type="entry name" value="Oxidoreductase, aldo/keto reductase"/>
    <property type="match status" value="1"/>
</dbReference>
<dbReference type="OrthoDB" id="9773828at2"/>
<dbReference type="Proteomes" id="UP000223913">
    <property type="component" value="Unassembled WGS sequence"/>
</dbReference>
<dbReference type="InterPro" id="IPR036812">
    <property type="entry name" value="NAD(P)_OxRdtase_dom_sf"/>
</dbReference>
<feature type="domain" description="NADP-dependent oxidoreductase" evidence="2">
    <location>
        <begin position="19"/>
        <end position="317"/>
    </location>
</feature>
<evidence type="ECO:0000313" key="3">
    <source>
        <dbReference type="EMBL" id="PHN05729.1"/>
    </source>
</evidence>
<dbReference type="SUPFAM" id="SSF51430">
    <property type="entry name" value="NAD(P)-linked oxidoreductase"/>
    <property type="match status" value="1"/>
</dbReference>
<reference evidence="3 4" key="1">
    <citation type="submission" date="2017-10" db="EMBL/GenBank/DDBJ databases">
        <title>The draft genome sequence of Lewinella nigricans NBRC 102662.</title>
        <authorList>
            <person name="Wang K."/>
        </authorList>
    </citation>
    <scope>NUCLEOTIDE SEQUENCE [LARGE SCALE GENOMIC DNA]</scope>
    <source>
        <strain evidence="3 4">NBRC 102662</strain>
    </source>
</reference>
<dbReference type="AlphaFoldDB" id="A0A2D0NC26"/>
<name>A0A2D0NC26_FLAN2</name>
<dbReference type="PANTHER" id="PTHR43364">
    <property type="entry name" value="NADH-SPECIFIC METHYLGLYOXAL REDUCTASE-RELATED"/>
    <property type="match status" value="1"/>
</dbReference>
<organism evidence="3 4">
    <name type="scientific">Flavilitoribacter nigricans (strain ATCC 23147 / DSM 23189 / NBRC 102662 / NCIMB 1420 / SS-2)</name>
    <name type="common">Lewinella nigricans</name>
    <dbReference type="NCBI Taxonomy" id="1122177"/>
    <lineage>
        <taxon>Bacteria</taxon>
        <taxon>Pseudomonadati</taxon>
        <taxon>Bacteroidota</taxon>
        <taxon>Saprospiria</taxon>
        <taxon>Saprospirales</taxon>
        <taxon>Lewinellaceae</taxon>
        <taxon>Flavilitoribacter</taxon>
    </lineage>
</organism>
<dbReference type="InterPro" id="IPR050523">
    <property type="entry name" value="AKR_Detox_Biosynth"/>
</dbReference>
<evidence type="ECO:0000259" key="2">
    <source>
        <dbReference type="Pfam" id="PF00248"/>
    </source>
</evidence>
<dbReference type="EMBL" id="PDUD01000020">
    <property type="protein sequence ID" value="PHN05729.1"/>
    <property type="molecule type" value="Genomic_DNA"/>
</dbReference>